<evidence type="ECO:0000313" key="4">
    <source>
        <dbReference type="Proteomes" id="UP000034846"/>
    </source>
</evidence>
<dbReference type="Gene3D" id="3.90.79.10">
    <property type="entry name" value="Nucleoside Triphosphate Pyrophosphohydrolase"/>
    <property type="match status" value="1"/>
</dbReference>
<dbReference type="InterPro" id="IPR015797">
    <property type="entry name" value="NUDIX_hydrolase-like_dom_sf"/>
</dbReference>
<proteinExistence type="predicted"/>
<evidence type="ECO:0000256" key="1">
    <source>
        <dbReference type="ARBA" id="ARBA00022801"/>
    </source>
</evidence>
<sequence>MKPQFRCILHGSLRKHLREMGSAFNIFQRAGIEVVAPSMDDIVKEEDGFLFFRGEERSDPRLVELLYLQQLRQLGRFGFSYFVNPDGYIGKSVSYELGIAQASNVPCYFLHKPVDHPAYIGRNAVWSPESLAEYIVKHRTLPSLSQGEGQLERLWKQVIVPSSIVTAGAIIEYAPRRGEHEVLMVRTHKWRDRFSIVGGKVRRHERVHDGLLREVKEETGLDVEIISLRIQGITTPQYSTCLLITLCGLPRSRLY</sequence>
<protein>
    <recommendedName>
        <fullName evidence="2">Nudix hydrolase domain-containing protein</fullName>
    </recommendedName>
</protein>
<dbReference type="AlphaFoldDB" id="A0A0G1XEM9"/>
<dbReference type="InterPro" id="IPR020084">
    <property type="entry name" value="NUDIX_hydrolase_CS"/>
</dbReference>
<name>A0A0G1XEM9_9BACT</name>
<comment type="caution">
    <text evidence="3">The sequence shown here is derived from an EMBL/GenBank/DDBJ whole genome shotgun (WGS) entry which is preliminary data.</text>
</comment>
<dbReference type="EMBL" id="LCRD01000045">
    <property type="protein sequence ID" value="KKW29406.1"/>
    <property type="molecule type" value="Genomic_DNA"/>
</dbReference>
<dbReference type="PROSITE" id="PS00893">
    <property type="entry name" value="NUDIX_BOX"/>
    <property type="match status" value="1"/>
</dbReference>
<reference evidence="3 4" key="1">
    <citation type="journal article" date="2015" name="Nature">
        <title>rRNA introns, odd ribosomes, and small enigmatic genomes across a large radiation of phyla.</title>
        <authorList>
            <person name="Brown C.T."/>
            <person name="Hug L.A."/>
            <person name="Thomas B.C."/>
            <person name="Sharon I."/>
            <person name="Castelle C.J."/>
            <person name="Singh A."/>
            <person name="Wilkins M.J."/>
            <person name="Williams K.H."/>
            <person name="Banfield J.F."/>
        </authorList>
    </citation>
    <scope>NUCLEOTIDE SEQUENCE [LARGE SCALE GENOMIC DNA]</scope>
</reference>
<dbReference type="Proteomes" id="UP000034846">
    <property type="component" value="Unassembled WGS sequence"/>
</dbReference>
<dbReference type="GO" id="GO:0016787">
    <property type="term" value="F:hydrolase activity"/>
    <property type="evidence" value="ECO:0007669"/>
    <property type="project" value="UniProtKB-KW"/>
</dbReference>
<accession>A0A0G1XEM9</accession>
<dbReference type="Pfam" id="PF00293">
    <property type="entry name" value="NUDIX"/>
    <property type="match status" value="1"/>
</dbReference>
<organism evidence="3 4">
    <name type="scientific">Candidatus Uhrbacteria bacterium GW2011_GWD2_52_7</name>
    <dbReference type="NCBI Taxonomy" id="1618989"/>
    <lineage>
        <taxon>Bacteria</taxon>
        <taxon>Candidatus Uhriibacteriota</taxon>
    </lineage>
</organism>
<gene>
    <name evidence="3" type="ORF">UY72_C0045G0002</name>
</gene>
<keyword evidence="1" id="KW-0378">Hydrolase</keyword>
<evidence type="ECO:0000313" key="3">
    <source>
        <dbReference type="EMBL" id="KKW29406.1"/>
    </source>
</evidence>
<feature type="domain" description="Nudix hydrolase" evidence="2">
    <location>
        <begin position="176"/>
        <end position="227"/>
    </location>
</feature>
<evidence type="ECO:0000259" key="2">
    <source>
        <dbReference type="Pfam" id="PF00293"/>
    </source>
</evidence>
<dbReference type="SUPFAM" id="SSF55811">
    <property type="entry name" value="Nudix"/>
    <property type="match status" value="1"/>
</dbReference>
<dbReference type="InterPro" id="IPR000086">
    <property type="entry name" value="NUDIX_hydrolase_dom"/>
</dbReference>